<gene>
    <name evidence="1" type="ORF">LY79DRAFT_672684</name>
</gene>
<accession>A0AAD8V0I8</accession>
<dbReference type="AlphaFoldDB" id="A0AAD8V0I8"/>
<comment type="caution">
    <text evidence="1">The sequence shown here is derived from an EMBL/GenBank/DDBJ whole genome shotgun (WGS) entry which is preliminary data.</text>
</comment>
<keyword evidence="2" id="KW-1185">Reference proteome</keyword>
<dbReference type="Proteomes" id="UP001230504">
    <property type="component" value="Unassembled WGS sequence"/>
</dbReference>
<protein>
    <submittedName>
        <fullName evidence="1">Uncharacterized protein</fullName>
    </submittedName>
</protein>
<proteinExistence type="predicted"/>
<sequence length="143" mass="15917">MLCESVAAFALAGNILQFAEFATKFANKCIKIHRSGGGAPNELREPYDFVTRQQTTSRGLHQSEAERTKLLPEHSEVLQVSDQCSKKFSEIRGTLDDIVLKGNKIAWGTATTAFKATWNEKKIVDLRSDVMLFSQGLQTALLR</sequence>
<name>A0AAD8V0I8_9PEZI</name>
<evidence type="ECO:0000313" key="2">
    <source>
        <dbReference type="Proteomes" id="UP001230504"/>
    </source>
</evidence>
<evidence type="ECO:0000313" key="1">
    <source>
        <dbReference type="EMBL" id="KAK1579156.1"/>
    </source>
</evidence>
<dbReference type="EMBL" id="JAHLJV010000070">
    <property type="protein sequence ID" value="KAK1579156.1"/>
    <property type="molecule type" value="Genomic_DNA"/>
</dbReference>
<reference evidence="1" key="1">
    <citation type="submission" date="2021-06" db="EMBL/GenBank/DDBJ databases">
        <title>Comparative genomics, transcriptomics and evolutionary studies reveal genomic signatures of adaptation to plant cell wall in hemibiotrophic fungi.</title>
        <authorList>
            <consortium name="DOE Joint Genome Institute"/>
            <person name="Baroncelli R."/>
            <person name="Diaz J.F."/>
            <person name="Benocci T."/>
            <person name="Peng M."/>
            <person name="Battaglia E."/>
            <person name="Haridas S."/>
            <person name="Andreopoulos W."/>
            <person name="Labutti K."/>
            <person name="Pangilinan J."/>
            <person name="Floch G.L."/>
            <person name="Makela M.R."/>
            <person name="Henrissat B."/>
            <person name="Grigoriev I.V."/>
            <person name="Crouch J.A."/>
            <person name="De Vries R.P."/>
            <person name="Sukno S.A."/>
            <person name="Thon M.R."/>
        </authorList>
    </citation>
    <scope>NUCLEOTIDE SEQUENCE</scope>
    <source>
        <strain evidence="1">CBS 125086</strain>
    </source>
</reference>
<dbReference type="RefSeq" id="XP_060410307.1">
    <property type="nucleotide sequence ID" value="XM_060564086.1"/>
</dbReference>
<organism evidence="1 2">
    <name type="scientific">Colletotrichum navitas</name>
    <dbReference type="NCBI Taxonomy" id="681940"/>
    <lineage>
        <taxon>Eukaryota</taxon>
        <taxon>Fungi</taxon>
        <taxon>Dikarya</taxon>
        <taxon>Ascomycota</taxon>
        <taxon>Pezizomycotina</taxon>
        <taxon>Sordariomycetes</taxon>
        <taxon>Hypocreomycetidae</taxon>
        <taxon>Glomerellales</taxon>
        <taxon>Glomerellaceae</taxon>
        <taxon>Colletotrichum</taxon>
        <taxon>Colletotrichum graminicola species complex</taxon>
    </lineage>
</organism>
<dbReference type="GeneID" id="85448326"/>